<evidence type="ECO:0000313" key="2">
    <source>
        <dbReference type="Proteomes" id="UP000785200"/>
    </source>
</evidence>
<evidence type="ECO:0000313" key="1">
    <source>
        <dbReference type="EMBL" id="KAG0652839.1"/>
    </source>
</evidence>
<sequence length="246" mass="25968">MPIYAPTTTSLTPQTPVTSSLVPAIPVPTHGTGGSFSVLAKTSIAAPPLLVLEAVRNTSAWPRWNSFCPRCVVDLATSPSAEAGRLAGGRDGAEKRGGARRGEKGWLEVGMSVTIEVFMNGDGLIEGRKKSRDQTIVITKMEELRPVDGGATGYVIAWKSTGFSHWQLHSERVMEFVEREGATEYVCWETFGGLLGSVVKATVGGQLVDRFGDYARDLKAFVEGGGGAGDGGVDGAGNAVHKNNMS</sequence>
<dbReference type="AlphaFoldDB" id="A0A9P6VS69"/>
<dbReference type="EMBL" id="VNKQ01000002">
    <property type="protein sequence ID" value="KAG0652839.1"/>
    <property type="molecule type" value="Genomic_DNA"/>
</dbReference>
<reference evidence="1" key="1">
    <citation type="submission" date="2019-07" db="EMBL/GenBank/DDBJ databases">
        <title>Hyphodiscus hymeniophilus genome sequencing and assembly.</title>
        <authorList>
            <person name="Kramer G."/>
            <person name="Nodwell J."/>
        </authorList>
    </citation>
    <scope>NUCLEOTIDE SEQUENCE</scope>
    <source>
        <strain evidence="1">ATCC 34498</strain>
    </source>
</reference>
<name>A0A9P6VS69_9HELO</name>
<dbReference type="SUPFAM" id="SSF55961">
    <property type="entry name" value="Bet v1-like"/>
    <property type="match status" value="1"/>
</dbReference>
<protein>
    <recommendedName>
        <fullName evidence="3">Coenzyme Q-binding protein COQ10 START domain-containing protein</fullName>
    </recommendedName>
</protein>
<comment type="caution">
    <text evidence="1">The sequence shown here is derived from an EMBL/GenBank/DDBJ whole genome shotgun (WGS) entry which is preliminary data.</text>
</comment>
<organism evidence="1 2">
    <name type="scientific">Hyphodiscus hymeniophilus</name>
    <dbReference type="NCBI Taxonomy" id="353542"/>
    <lineage>
        <taxon>Eukaryota</taxon>
        <taxon>Fungi</taxon>
        <taxon>Dikarya</taxon>
        <taxon>Ascomycota</taxon>
        <taxon>Pezizomycotina</taxon>
        <taxon>Leotiomycetes</taxon>
        <taxon>Helotiales</taxon>
        <taxon>Hyphodiscaceae</taxon>
        <taxon>Hyphodiscus</taxon>
    </lineage>
</organism>
<dbReference type="Proteomes" id="UP000785200">
    <property type="component" value="Unassembled WGS sequence"/>
</dbReference>
<accession>A0A9P6VS69</accession>
<dbReference type="CDD" id="cd07822">
    <property type="entry name" value="SRPBCC_4"/>
    <property type="match status" value="1"/>
</dbReference>
<gene>
    <name evidence="1" type="ORF">D0Z07_0389</name>
</gene>
<proteinExistence type="predicted"/>
<dbReference type="OrthoDB" id="509124at2759"/>
<evidence type="ECO:0008006" key="3">
    <source>
        <dbReference type="Google" id="ProtNLM"/>
    </source>
</evidence>
<keyword evidence="2" id="KW-1185">Reference proteome</keyword>